<dbReference type="OrthoDB" id="6918951at2"/>
<name>A0A0J9ED92_9RHOB</name>
<accession>A0A0J9ED92</accession>
<evidence type="ECO:0000313" key="2">
    <source>
        <dbReference type="EMBL" id="KMW60675.1"/>
    </source>
</evidence>
<keyword evidence="1" id="KW-0479">Metal-binding</keyword>
<gene>
    <name evidence="2" type="ORF">AIOL_000839</name>
</gene>
<reference evidence="2 3" key="1">
    <citation type="submission" date="2015-06" db="EMBL/GenBank/DDBJ databases">
        <title>Draft genome sequence of an Alphaproteobacteria species associated to the Mediterranean sponge Oscarella lobularis.</title>
        <authorList>
            <person name="Jourda C."/>
            <person name="Santini S."/>
            <person name="Claverie J.-M."/>
        </authorList>
    </citation>
    <scope>NUCLEOTIDE SEQUENCE [LARGE SCALE GENOMIC DNA]</scope>
    <source>
        <strain evidence="2">IGS</strain>
    </source>
</reference>
<dbReference type="PATRIC" id="fig|1675527.3.peg.897"/>
<dbReference type="InterPro" id="IPR058739">
    <property type="entry name" value="NicX"/>
</dbReference>
<sequence>MLVDRIESEWIDAFAQVFSLCKMRRNETIVILAESQSRPLNIHLAELALGQLKLPFYKITVPTPPHPAGPIVRSSGASQALDGQEAAVRALSEADVVIDLTLEGLMHATQTPAILKGGARIQNISNEHPEALARLIPDPALKDAAKEAVGRCRAAKTMTVRSEAGTDLSVAMEGAATVGVRGWTDRPGTLAHWPGGIIVSFPKGGSVNGRLQYQAGDMNLTFKRYFEGDVGLVLQEDYVTAVEGAGVDARLMRDYLAGFGEPAAYATSHVGWGFNPAARYEALTMYDKRDTNCTELRAVAGNFLYSTGANEFAGRFTRGHFDLPMMGCDIALDGELVVKGGALV</sequence>
<dbReference type="PANTHER" id="PTHR34448:SF1">
    <property type="entry name" value="BLL6088 PROTEIN"/>
    <property type="match status" value="1"/>
</dbReference>
<dbReference type="Pfam" id="PF26233">
    <property type="entry name" value="NicX"/>
    <property type="match status" value="1"/>
</dbReference>
<dbReference type="InterPro" id="IPR052170">
    <property type="entry name" value="M29_Exopeptidase"/>
</dbReference>
<dbReference type="PANTHER" id="PTHR34448">
    <property type="entry name" value="AMINOPEPTIDASE"/>
    <property type="match status" value="1"/>
</dbReference>
<dbReference type="STRING" id="1675527.AIOL_000839"/>
<dbReference type="Proteomes" id="UP000037178">
    <property type="component" value="Unassembled WGS sequence"/>
</dbReference>
<dbReference type="RefSeq" id="WP_049641722.1">
    <property type="nucleotide sequence ID" value="NZ_LFTY01000001.1"/>
</dbReference>
<evidence type="ECO:0000313" key="3">
    <source>
        <dbReference type="Proteomes" id="UP000037178"/>
    </source>
</evidence>
<organism evidence="2 3">
    <name type="scientific">Candidatus Rhodobacter oscarellae</name>
    <dbReference type="NCBI Taxonomy" id="1675527"/>
    <lineage>
        <taxon>Bacteria</taxon>
        <taxon>Pseudomonadati</taxon>
        <taxon>Pseudomonadota</taxon>
        <taxon>Alphaproteobacteria</taxon>
        <taxon>Rhodobacterales</taxon>
        <taxon>Rhodobacter group</taxon>
        <taxon>Rhodobacter</taxon>
    </lineage>
</organism>
<comment type="caution">
    <text evidence="2">The sequence shown here is derived from an EMBL/GenBank/DDBJ whole genome shotgun (WGS) entry which is preliminary data.</text>
</comment>
<evidence type="ECO:0000256" key="1">
    <source>
        <dbReference type="ARBA" id="ARBA00022723"/>
    </source>
</evidence>
<proteinExistence type="predicted"/>
<dbReference type="GO" id="GO:0046872">
    <property type="term" value="F:metal ion binding"/>
    <property type="evidence" value="ECO:0007669"/>
    <property type="project" value="UniProtKB-KW"/>
</dbReference>
<protein>
    <recommendedName>
        <fullName evidence="4">Peptidase M29</fullName>
    </recommendedName>
</protein>
<dbReference type="AlphaFoldDB" id="A0A0J9ED92"/>
<keyword evidence="3" id="KW-1185">Reference proteome</keyword>
<evidence type="ECO:0008006" key="4">
    <source>
        <dbReference type="Google" id="ProtNLM"/>
    </source>
</evidence>
<dbReference type="EMBL" id="LFTY01000001">
    <property type="protein sequence ID" value="KMW60675.1"/>
    <property type="molecule type" value="Genomic_DNA"/>
</dbReference>